<protein>
    <submittedName>
        <fullName evidence="6">ABC transporter ATP-binding protein</fullName>
    </submittedName>
</protein>
<proteinExistence type="inferred from homology"/>
<dbReference type="InterPro" id="IPR003439">
    <property type="entry name" value="ABC_transporter-like_ATP-bd"/>
</dbReference>
<dbReference type="AlphaFoldDB" id="A0A1V2JHZ9"/>
<dbReference type="PROSITE" id="PS50893">
    <property type="entry name" value="ABC_TRANSPORTER_2"/>
    <property type="match status" value="1"/>
</dbReference>
<evidence type="ECO:0000313" key="6">
    <source>
        <dbReference type="EMBL" id="ONH44889.1"/>
    </source>
</evidence>
<dbReference type="EMBL" id="MNPV01000004">
    <property type="protein sequence ID" value="ONH44889.1"/>
    <property type="molecule type" value="Genomic_DNA"/>
</dbReference>
<dbReference type="PANTHER" id="PTHR43335">
    <property type="entry name" value="ABC TRANSPORTER, ATP-BINDING PROTEIN"/>
    <property type="match status" value="1"/>
</dbReference>
<dbReference type="PANTHER" id="PTHR43335:SF2">
    <property type="entry name" value="ABC TRANSPORTER, ATP-BINDING PROTEIN"/>
    <property type="match status" value="1"/>
</dbReference>
<evidence type="ECO:0000256" key="3">
    <source>
        <dbReference type="ARBA" id="ARBA00022741"/>
    </source>
</evidence>
<organism evidence="6 7">
    <name type="scientific">Pseudomonas azotoformans</name>
    <dbReference type="NCBI Taxonomy" id="47878"/>
    <lineage>
        <taxon>Bacteria</taxon>
        <taxon>Pseudomonadati</taxon>
        <taxon>Pseudomonadota</taxon>
        <taxon>Gammaproteobacteria</taxon>
        <taxon>Pseudomonadales</taxon>
        <taxon>Pseudomonadaceae</taxon>
        <taxon>Pseudomonas</taxon>
    </lineage>
</organism>
<feature type="domain" description="ABC transporter" evidence="5">
    <location>
        <begin position="2"/>
        <end position="231"/>
    </location>
</feature>
<keyword evidence="4 6" id="KW-0067">ATP-binding</keyword>
<sequence>MIEITHLSKRFGSSLAVADLSFQAVSGEVLGLLGPNGAGKSTTLRMLTGFMSPSSGTAKLCGFDIRRQPRHAQRLMGYLPETGACYNEMSVSGFLSFIAEMRGYRGRDKKLRVASMLEQFELIEVRGQTIDILSKGFRRRIGLAQAMLHDPKILILDEPTDGLDPNQKYRVRAQIQEMARDKIVIISTHIMEEVTALCGRVLVMDKGRLLADSTPDELESRSRYHQAVMLYATQPLDVMTLAMLPGVAGIEAGPEPYSVRVLARPGSTILPGINSMILKRGWNVPRQEVERGSLGEVFRLLTRESRS</sequence>
<keyword evidence="2" id="KW-0813">Transport</keyword>
<evidence type="ECO:0000256" key="4">
    <source>
        <dbReference type="ARBA" id="ARBA00022840"/>
    </source>
</evidence>
<evidence type="ECO:0000259" key="5">
    <source>
        <dbReference type="PROSITE" id="PS50893"/>
    </source>
</evidence>
<keyword evidence="3" id="KW-0547">Nucleotide-binding</keyword>
<dbReference type="GeneID" id="57373662"/>
<dbReference type="GO" id="GO:0016887">
    <property type="term" value="F:ATP hydrolysis activity"/>
    <property type="evidence" value="ECO:0007669"/>
    <property type="project" value="InterPro"/>
</dbReference>
<comment type="similarity">
    <text evidence="1">Belongs to the ABC transporter superfamily.</text>
</comment>
<name>A0A1V2JHZ9_PSEAZ</name>
<dbReference type="Gene3D" id="3.40.50.300">
    <property type="entry name" value="P-loop containing nucleotide triphosphate hydrolases"/>
    <property type="match status" value="1"/>
</dbReference>
<dbReference type="Pfam" id="PF00005">
    <property type="entry name" value="ABC_tran"/>
    <property type="match status" value="1"/>
</dbReference>
<comment type="caution">
    <text evidence="6">The sequence shown here is derived from an EMBL/GenBank/DDBJ whole genome shotgun (WGS) entry which is preliminary data.</text>
</comment>
<dbReference type="SMART" id="SM00382">
    <property type="entry name" value="AAA"/>
    <property type="match status" value="1"/>
</dbReference>
<keyword evidence="7" id="KW-1185">Reference proteome</keyword>
<evidence type="ECO:0000256" key="2">
    <source>
        <dbReference type="ARBA" id="ARBA00022448"/>
    </source>
</evidence>
<reference evidence="6 7" key="1">
    <citation type="submission" date="2016-10" db="EMBL/GenBank/DDBJ databases">
        <title>Pseudomonas lactis sp. nov. and Pseudomonas paralactis sp. nov., isolated from bovine raw milk.</title>
        <authorList>
            <person name="Von Neubeck M."/>
            <person name="Huptas C."/>
            <person name="Glueck C."/>
            <person name="Krewinkel M."/>
            <person name="Stoeckel M."/>
            <person name="Stressler T."/>
            <person name="Fischer L."/>
            <person name="Hinrichs J."/>
            <person name="Scherer S."/>
            <person name="Wenning M."/>
        </authorList>
    </citation>
    <scope>NUCLEOTIDE SEQUENCE [LARGE SCALE GENOMIC DNA]</scope>
    <source>
        <strain evidence="6 7">DSM 18862</strain>
    </source>
</reference>
<dbReference type="OrthoDB" id="9781337at2"/>
<dbReference type="RefSeq" id="WP_071495735.1">
    <property type="nucleotide sequence ID" value="NZ_LT629702.1"/>
</dbReference>
<dbReference type="SUPFAM" id="SSF52540">
    <property type="entry name" value="P-loop containing nucleoside triphosphate hydrolases"/>
    <property type="match status" value="1"/>
</dbReference>
<accession>A0A1V2JHZ9</accession>
<dbReference type="GO" id="GO:0005524">
    <property type="term" value="F:ATP binding"/>
    <property type="evidence" value="ECO:0007669"/>
    <property type="project" value="UniProtKB-KW"/>
</dbReference>
<dbReference type="InterPro" id="IPR027417">
    <property type="entry name" value="P-loop_NTPase"/>
</dbReference>
<dbReference type="Proteomes" id="UP000188559">
    <property type="component" value="Unassembled WGS sequence"/>
</dbReference>
<dbReference type="InterPro" id="IPR003593">
    <property type="entry name" value="AAA+_ATPase"/>
</dbReference>
<evidence type="ECO:0000256" key="1">
    <source>
        <dbReference type="ARBA" id="ARBA00005417"/>
    </source>
</evidence>
<evidence type="ECO:0000313" key="7">
    <source>
        <dbReference type="Proteomes" id="UP000188559"/>
    </source>
</evidence>
<gene>
    <name evidence="6" type="ORF">BLL37_16335</name>
</gene>